<dbReference type="EC" id="3.2.1.15" evidence="3"/>
<feature type="active site" evidence="12">
    <location>
        <position position="283"/>
    </location>
</feature>
<dbReference type="InterPro" id="IPR011050">
    <property type="entry name" value="Pectin_lyase_fold/virulence"/>
</dbReference>
<evidence type="ECO:0000256" key="7">
    <source>
        <dbReference type="ARBA" id="ARBA00022737"/>
    </source>
</evidence>
<dbReference type="GO" id="GO:0005975">
    <property type="term" value="P:carbohydrate metabolic process"/>
    <property type="evidence" value="ECO:0007669"/>
    <property type="project" value="InterPro"/>
</dbReference>
<dbReference type="InterPro" id="IPR000743">
    <property type="entry name" value="Glyco_hydro_28"/>
</dbReference>
<evidence type="ECO:0000313" key="14">
    <source>
        <dbReference type="EMBL" id="KAK2984102.1"/>
    </source>
</evidence>
<evidence type="ECO:0000256" key="10">
    <source>
        <dbReference type="ARBA" id="ARBA00023316"/>
    </source>
</evidence>
<comment type="similarity">
    <text evidence="2 13">Belongs to the glycosyl hydrolase 28 family.</text>
</comment>
<evidence type="ECO:0000256" key="5">
    <source>
        <dbReference type="ARBA" id="ARBA00022525"/>
    </source>
</evidence>
<dbReference type="PANTHER" id="PTHR31375">
    <property type="match status" value="1"/>
</dbReference>
<keyword evidence="4" id="KW-0134">Cell wall</keyword>
<dbReference type="AlphaFoldDB" id="A0AA88RBF3"/>
<dbReference type="PROSITE" id="PS00502">
    <property type="entry name" value="POLYGALACTURONASE"/>
    <property type="match status" value="1"/>
</dbReference>
<keyword evidence="5" id="KW-0964">Secreted</keyword>
<dbReference type="GO" id="GO:0004650">
    <property type="term" value="F:polygalacturonase activity"/>
    <property type="evidence" value="ECO:0007669"/>
    <property type="project" value="UniProtKB-EC"/>
</dbReference>
<evidence type="ECO:0000256" key="4">
    <source>
        <dbReference type="ARBA" id="ARBA00022512"/>
    </source>
</evidence>
<evidence type="ECO:0000256" key="1">
    <source>
        <dbReference type="ARBA" id="ARBA00004191"/>
    </source>
</evidence>
<evidence type="ECO:0000313" key="15">
    <source>
        <dbReference type="Proteomes" id="UP001187471"/>
    </source>
</evidence>
<dbReference type="FunFam" id="2.160.20.10:FF:000032">
    <property type="entry name" value="Pectin lyase-like superfamily protein"/>
    <property type="match status" value="1"/>
</dbReference>
<evidence type="ECO:0000256" key="8">
    <source>
        <dbReference type="ARBA" id="ARBA00022801"/>
    </source>
</evidence>
<keyword evidence="10" id="KW-0961">Cell wall biogenesis/degradation</keyword>
<keyword evidence="7" id="KW-0677">Repeat</keyword>
<dbReference type="Pfam" id="PF00295">
    <property type="entry name" value="Glyco_hydro_28"/>
    <property type="match status" value="1"/>
</dbReference>
<evidence type="ECO:0000256" key="2">
    <source>
        <dbReference type="ARBA" id="ARBA00008834"/>
    </source>
</evidence>
<dbReference type="Proteomes" id="UP001187471">
    <property type="component" value="Unassembled WGS sequence"/>
</dbReference>
<dbReference type="GO" id="GO:0071555">
    <property type="term" value="P:cell wall organization"/>
    <property type="evidence" value="ECO:0007669"/>
    <property type="project" value="UniProtKB-KW"/>
</dbReference>
<dbReference type="SUPFAM" id="SSF51126">
    <property type="entry name" value="Pectin lyase-like"/>
    <property type="match status" value="1"/>
</dbReference>
<evidence type="ECO:0000256" key="12">
    <source>
        <dbReference type="PROSITE-ProRule" id="PRU10052"/>
    </source>
</evidence>
<dbReference type="Gene3D" id="2.160.20.10">
    <property type="entry name" value="Single-stranded right-handed beta-helix, Pectin lyase-like"/>
    <property type="match status" value="1"/>
</dbReference>
<evidence type="ECO:0000256" key="6">
    <source>
        <dbReference type="ARBA" id="ARBA00022729"/>
    </source>
</evidence>
<keyword evidence="9 13" id="KW-0326">Glycosidase</keyword>
<dbReference type="EMBL" id="JAVXUO010001266">
    <property type="protein sequence ID" value="KAK2984102.1"/>
    <property type="molecule type" value="Genomic_DNA"/>
</dbReference>
<name>A0AA88RBF3_9ASTE</name>
<comment type="catalytic activity">
    <reaction evidence="11">
        <text>(1,4-alpha-D-galacturonosyl)n+m + H2O = (1,4-alpha-D-galacturonosyl)n + (1,4-alpha-D-galacturonosyl)m.</text>
        <dbReference type="EC" id="3.2.1.15"/>
    </reaction>
</comment>
<keyword evidence="6" id="KW-0732">Signal</keyword>
<evidence type="ECO:0000256" key="13">
    <source>
        <dbReference type="RuleBase" id="RU361169"/>
    </source>
</evidence>
<accession>A0AA88RBF3</accession>
<dbReference type="InterPro" id="IPR012334">
    <property type="entry name" value="Pectin_lyas_fold"/>
</dbReference>
<comment type="caution">
    <text evidence="14">The sequence shown here is derived from an EMBL/GenBank/DDBJ whole genome shotgun (WGS) entry which is preliminary data.</text>
</comment>
<reference evidence="14" key="1">
    <citation type="submission" date="2022-12" db="EMBL/GenBank/DDBJ databases">
        <title>Draft genome assemblies for two species of Escallonia (Escalloniales).</title>
        <authorList>
            <person name="Chanderbali A."/>
            <person name="Dervinis C."/>
            <person name="Anghel I."/>
            <person name="Soltis D."/>
            <person name="Soltis P."/>
            <person name="Zapata F."/>
        </authorList>
    </citation>
    <scope>NUCLEOTIDE SEQUENCE</scope>
    <source>
        <strain evidence="14">UCBG92.1500</strain>
        <tissue evidence="14">Leaf</tissue>
    </source>
</reference>
<evidence type="ECO:0000256" key="11">
    <source>
        <dbReference type="ARBA" id="ARBA00034074"/>
    </source>
</evidence>
<gene>
    <name evidence="14" type="ORF">RJ640_018127</name>
</gene>
<protein>
    <recommendedName>
        <fullName evidence="3">endo-polygalacturonase</fullName>
        <ecNumber evidence="3">3.2.1.15</ecNumber>
    </recommendedName>
</protein>
<keyword evidence="15" id="KW-1185">Reference proteome</keyword>
<evidence type="ECO:0000256" key="9">
    <source>
        <dbReference type="ARBA" id="ARBA00023295"/>
    </source>
</evidence>
<proteinExistence type="inferred from homology"/>
<organism evidence="14 15">
    <name type="scientific">Escallonia rubra</name>
    <dbReference type="NCBI Taxonomy" id="112253"/>
    <lineage>
        <taxon>Eukaryota</taxon>
        <taxon>Viridiplantae</taxon>
        <taxon>Streptophyta</taxon>
        <taxon>Embryophyta</taxon>
        <taxon>Tracheophyta</taxon>
        <taxon>Spermatophyta</taxon>
        <taxon>Magnoliopsida</taxon>
        <taxon>eudicotyledons</taxon>
        <taxon>Gunneridae</taxon>
        <taxon>Pentapetalae</taxon>
        <taxon>asterids</taxon>
        <taxon>campanulids</taxon>
        <taxon>Escalloniales</taxon>
        <taxon>Escalloniaceae</taxon>
        <taxon>Escallonia</taxon>
    </lineage>
</organism>
<comment type="subcellular location">
    <subcellularLocation>
        <location evidence="1">Secreted</location>
        <location evidence="1">Cell wall</location>
    </subcellularLocation>
</comment>
<evidence type="ECO:0000256" key="3">
    <source>
        <dbReference type="ARBA" id="ARBA00012736"/>
    </source>
</evidence>
<keyword evidence="8 13" id="KW-0378">Hydrolase</keyword>
<sequence>MVRSPRFHLLYLSNGNHLFICFPISLPNDDFQGILAFLVILGFVSSKFACSNAKGTGTKFNVLDYGAAGDGKTESSQAFLKAWNGACTAARRHAGVIIPENNTFLVNPVIFEGPCKPKRINFEIHGTIVAPNSPSLWNGRDASQWLAFHAVTGLNIGGSGKIDGRGKGWWDQSCRYHPDLKGCTKLAPTALKIISCNESSLSNIQFTDSPQTHVLIMYCTGLKVDNLMIQSPGTSPNTDGIHIQSSHTLKITNTKIGTGDDCVSIGDHISKLDIANIECGPGHGISIGSLGRGGSFVQVENIRVRNSSFNGTTNGARIKTWQVGKGYVRKILFENLEFHAVQNPLIIDQNYCHARGACKELRTGVQVSQVIYKRLFGTSTTGVAINLNCSRSVPCSEISMQSIKLTSARAGRRVTANCSNAHGTESGVAPGPCLPRLDE</sequence>